<gene>
    <name evidence="7" type="ORF">AU468_04815</name>
</gene>
<dbReference type="RefSeq" id="WP_018525908.1">
    <property type="nucleotide sequence ID" value="NZ_LPWH01000051.1"/>
</dbReference>
<comment type="caution">
    <text evidence="7">The sequence shown here is derived from an EMBL/GenBank/DDBJ whole genome shotgun (WGS) entry which is preliminary data.</text>
</comment>
<feature type="binding site" evidence="4">
    <location>
        <position position="119"/>
    </location>
    <ligand>
        <name>L-histidine</name>
        <dbReference type="ChEBI" id="CHEBI:57595"/>
    </ligand>
</feature>
<dbReference type="OrthoDB" id="9800814at2"/>
<reference evidence="8" key="1">
    <citation type="submission" date="2015-12" db="EMBL/GenBank/DDBJ databases">
        <authorList>
            <person name="Lodha T.D."/>
            <person name="Chintalapati S."/>
            <person name="Chintalapati V.R."/>
            <person name="Sravanthi T."/>
        </authorList>
    </citation>
    <scope>NUCLEOTIDE SEQUENCE [LARGE SCALE GENOMIC DNA]</scope>
    <source>
        <strain evidence="8">JC133</strain>
    </source>
</reference>
<sequence>MSEWSNRRGRHHSLGLPTGTETLQLQEAARHRRITRVLEDQFELWGYTPAETPLVDYFDVYQPLLTPEGVRSTYRAMDRQGEILSVRADTTLFLAKQLGLHLSAEELPVRVWYNDQIVRAEEEHDIASNDYQQAGLELVGASGIEADAEVLTILRESLRALSLEDAAIHLGHHRILEAITPDGVAPAALRSLVRRRNPVPADWGLTADLQELLLFIGCRKSFSTHLLRWTLPAEVRSAAEELLALADLLPATSSGGSTLPAIRIDLSELAAHDYYSGIAFSAYHPGSTAAIARGGRYDHLLGHFGYDAPSVGFSVFTRKLPAETLREEHRPSPPAPGQTFAERVARAQDAHERGERMHL</sequence>
<feature type="binding site" evidence="4">
    <location>
        <position position="137"/>
    </location>
    <ligand>
        <name>L-histidine</name>
        <dbReference type="ChEBI" id="CHEBI:57595"/>
    </ligand>
</feature>
<proteinExistence type="inferred from homology"/>
<evidence type="ECO:0000259" key="6">
    <source>
        <dbReference type="PROSITE" id="PS50862"/>
    </source>
</evidence>
<dbReference type="PROSITE" id="PS50862">
    <property type="entry name" value="AA_TRNA_LIGASE_II"/>
    <property type="match status" value="1"/>
</dbReference>
<dbReference type="PANTHER" id="PTHR11476">
    <property type="entry name" value="HISTIDYL-TRNA SYNTHETASE"/>
    <property type="match status" value="1"/>
</dbReference>
<feature type="region of interest" description="Disordered" evidence="5">
    <location>
        <begin position="325"/>
        <end position="359"/>
    </location>
</feature>
<dbReference type="CDD" id="cd00773">
    <property type="entry name" value="HisRS-like_core"/>
    <property type="match status" value="1"/>
</dbReference>
<evidence type="ECO:0000313" key="8">
    <source>
        <dbReference type="Proteomes" id="UP000237350"/>
    </source>
</evidence>
<organism evidence="7 8">
    <name type="scientific">Alkalispirochaeta sphaeroplastigenens</name>
    <dbReference type="NCBI Taxonomy" id="1187066"/>
    <lineage>
        <taxon>Bacteria</taxon>
        <taxon>Pseudomonadati</taxon>
        <taxon>Spirochaetota</taxon>
        <taxon>Spirochaetia</taxon>
        <taxon>Spirochaetales</taxon>
        <taxon>Spirochaetaceae</taxon>
        <taxon>Alkalispirochaeta</taxon>
    </lineage>
</organism>
<evidence type="ECO:0000313" key="7">
    <source>
        <dbReference type="EMBL" id="POR03990.1"/>
    </source>
</evidence>
<dbReference type="Pfam" id="PF13393">
    <property type="entry name" value="tRNA-synt_His"/>
    <property type="match status" value="1"/>
</dbReference>
<accession>A0A2S4JWW4</accession>
<dbReference type="SUPFAM" id="SSF55681">
    <property type="entry name" value="Class II aaRS and biotin synthetases"/>
    <property type="match status" value="1"/>
</dbReference>
<dbReference type="PANTHER" id="PTHR11476:SF7">
    <property type="entry name" value="HISTIDINE--TRNA LIGASE"/>
    <property type="match status" value="1"/>
</dbReference>
<evidence type="ECO:0000256" key="3">
    <source>
        <dbReference type="ARBA" id="ARBA00017399"/>
    </source>
</evidence>
<feature type="domain" description="Aminoacyl-transfer RNA synthetases class-II family profile" evidence="6">
    <location>
        <begin position="32"/>
        <end position="333"/>
    </location>
</feature>
<evidence type="ECO:0000256" key="2">
    <source>
        <dbReference type="ARBA" id="ARBA00011738"/>
    </source>
</evidence>
<comment type="subunit">
    <text evidence="2">Homodimer.</text>
</comment>
<dbReference type="Gene3D" id="3.30.930.10">
    <property type="entry name" value="Bira Bifunctional Protein, Domain 2"/>
    <property type="match status" value="1"/>
</dbReference>
<evidence type="ECO:0000256" key="4">
    <source>
        <dbReference type="PIRSR" id="PIRSR001549-1"/>
    </source>
</evidence>
<dbReference type="InterPro" id="IPR006195">
    <property type="entry name" value="aa-tRNA-synth_II"/>
</dbReference>
<dbReference type="Proteomes" id="UP000237350">
    <property type="component" value="Unassembled WGS sequence"/>
</dbReference>
<keyword evidence="8" id="KW-1185">Reference proteome</keyword>
<feature type="binding site" evidence="4">
    <location>
        <begin position="89"/>
        <end position="91"/>
    </location>
    <ligand>
        <name>L-histidine</name>
        <dbReference type="ChEBI" id="CHEBI:57595"/>
    </ligand>
</feature>
<dbReference type="AlphaFoldDB" id="A0A2S4JWW4"/>
<protein>
    <recommendedName>
        <fullName evidence="3">Histidine--tRNA ligase</fullName>
    </recommendedName>
</protein>
<feature type="compositionally biased region" description="Basic and acidic residues" evidence="5">
    <location>
        <begin position="343"/>
        <end position="359"/>
    </location>
</feature>
<dbReference type="InterPro" id="IPR045864">
    <property type="entry name" value="aa-tRNA-synth_II/BPL/LPL"/>
</dbReference>
<comment type="similarity">
    <text evidence="1">Belongs to the class-II aminoacyl-tRNA synthetase family.</text>
</comment>
<dbReference type="EMBL" id="LPWH01000051">
    <property type="protein sequence ID" value="POR03990.1"/>
    <property type="molecule type" value="Genomic_DNA"/>
</dbReference>
<feature type="binding site" evidence="4">
    <location>
        <begin position="274"/>
        <end position="275"/>
    </location>
    <ligand>
        <name>L-histidine</name>
        <dbReference type="ChEBI" id="CHEBI:57595"/>
    </ligand>
</feature>
<dbReference type="InterPro" id="IPR041715">
    <property type="entry name" value="HisRS-like_core"/>
</dbReference>
<dbReference type="PIRSF" id="PIRSF001549">
    <property type="entry name" value="His-tRNA_synth"/>
    <property type="match status" value="1"/>
</dbReference>
<name>A0A2S4JWW4_9SPIO</name>
<dbReference type="GO" id="GO:0005737">
    <property type="term" value="C:cytoplasm"/>
    <property type="evidence" value="ECO:0007669"/>
    <property type="project" value="InterPro"/>
</dbReference>
<feature type="binding site" evidence="4">
    <location>
        <position position="133"/>
    </location>
    <ligand>
        <name>L-histidine</name>
        <dbReference type="ChEBI" id="CHEBI:57595"/>
    </ligand>
</feature>
<evidence type="ECO:0000256" key="5">
    <source>
        <dbReference type="SAM" id="MobiDB-lite"/>
    </source>
</evidence>
<dbReference type="InterPro" id="IPR004516">
    <property type="entry name" value="HisRS/HisZ"/>
</dbReference>
<evidence type="ECO:0000256" key="1">
    <source>
        <dbReference type="ARBA" id="ARBA00008226"/>
    </source>
</evidence>